<keyword evidence="1" id="KW-0812">Transmembrane</keyword>
<evidence type="ECO:0000256" key="1">
    <source>
        <dbReference type="SAM" id="Phobius"/>
    </source>
</evidence>
<reference evidence="2" key="1">
    <citation type="journal article" date="2014" name="Front. Microbiol.">
        <title>High frequency of phylogenetically diverse reductive dehalogenase-homologous genes in deep subseafloor sedimentary metagenomes.</title>
        <authorList>
            <person name="Kawai M."/>
            <person name="Futagami T."/>
            <person name="Toyoda A."/>
            <person name="Takaki Y."/>
            <person name="Nishi S."/>
            <person name="Hori S."/>
            <person name="Arai W."/>
            <person name="Tsubouchi T."/>
            <person name="Morono Y."/>
            <person name="Uchiyama I."/>
            <person name="Ito T."/>
            <person name="Fujiyama A."/>
            <person name="Inagaki F."/>
            <person name="Takami H."/>
        </authorList>
    </citation>
    <scope>NUCLEOTIDE SEQUENCE</scope>
    <source>
        <strain evidence="2">Expedition CK06-06</strain>
    </source>
</reference>
<name>X1Q7Y9_9ZZZZ</name>
<feature type="transmembrane region" description="Helical" evidence="1">
    <location>
        <begin position="20"/>
        <end position="43"/>
    </location>
</feature>
<feature type="non-terminal residue" evidence="2">
    <location>
        <position position="47"/>
    </location>
</feature>
<proteinExistence type="predicted"/>
<keyword evidence="1" id="KW-0472">Membrane</keyword>
<protein>
    <submittedName>
        <fullName evidence="2">Uncharacterized protein</fullName>
    </submittedName>
</protein>
<dbReference type="AlphaFoldDB" id="X1Q7Y9"/>
<gene>
    <name evidence="2" type="ORF">S06H3_44417</name>
</gene>
<accession>X1Q7Y9</accession>
<comment type="caution">
    <text evidence="2">The sequence shown here is derived from an EMBL/GenBank/DDBJ whole genome shotgun (WGS) entry which is preliminary data.</text>
</comment>
<organism evidence="2">
    <name type="scientific">marine sediment metagenome</name>
    <dbReference type="NCBI Taxonomy" id="412755"/>
    <lineage>
        <taxon>unclassified sequences</taxon>
        <taxon>metagenomes</taxon>
        <taxon>ecological metagenomes</taxon>
    </lineage>
</organism>
<dbReference type="EMBL" id="BARV01027621">
    <property type="protein sequence ID" value="GAI39384.1"/>
    <property type="molecule type" value="Genomic_DNA"/>
</dbReference>
<sequence>MKMTHLERIINALNRWLSWIAGGLLVAMMLLTVVNLLMVQVYVPFIG</sequence>
<keyword evidence="1" id="KW-1133">Transmembrane helix</keyword>
<evidence type="ECO:0000313" key="2">
    <source>
        <dbReference type="EMBL" id="GAI39384.1"/>
    </source>
</evidence>